<dbReference type="AlphaFoldDB" id="A0AAW1R2S7"/>
<sequence>MSRSAELRSFPFAFSPDATTALDDQRLTTCDLFEVPCLRSCASSGGNSLCSWLDYYTARGLQLSSPIALLTHAPLTLLRALHWLAAQPCGRGLLADDACCTVLCLGANKETRQWPIFLELGALLPRVHLHIIFVGPDVPCGGAAPGPTGVRAAGTQAPSKQAGTSAGCGSVRLSFARGLYHECAGRLARELGTAHLVFGPNAGLAAYPSWRPTLQLLALPDAPLAAFFTDFCEEAALRAAQAATACAGVF</sequence>
<organism evidence="2 3">
    <name type="scientific">Elliptochloris bilobata</name>
    <dbReference type="NCBI Taxonomy" id="381761"/>
    <lineage>
        <taxon>Eukaryota</taxon>
        <taxon>Viridiplantae</taxon>
        <taxon>Chlorophyta</taxon>
        <taxon>core chlorophytes</taxon>
        <taxon>Trebouxiophyceae</taxon>
        <taxon>Trebouxiophyceae incertae sedis</taxon>
        <taxon>Elliptochloris clade</taxon>
        <taxon>Elliptochloris</taxon>
    </lineage>
</organism>
<accession>A0AAW1R2S7</accession>
<feature type="domain" description="Mitochondrial splicing suppressor 51-like C-terminal" evidence="1">
    <location>
        <begin position="74"/>
        <end position="242"/>
    </location>
</feature>
<comment type="caution">
    <text evidence="2">The sequence shown here is derived from an EMBL/GenBank/DDBJ whole genome shotgun (WGS) entry which is preliminary data.</text>
</comment>
<dbReference type="EMBL" id="JALJOU010000055">
    <property type="protein sequence ID" value="KAK9827736.1"/>
    <property type="molecule type" value="Genomic_DNA"/>
</dbReference>
<dbReference type="PANTHER" id="PTHR47570">
    <property type="entry name" value="ZINC ION BINDING PROTEIN"/>
    <property type="match status" value="1"/>
</dbReference>
<keyword evidence="3" id="KW-1185">Reference proteome</keyword>
<name>A0AAW1R2S7_9CHLO</name>
<evidence type="ECO:0000259" key="1">
    <source>
        <dbReference type="Pfam" id="PF20179"/>
    </source>
</evidence>
<evidence type="ECO:0000313" key="3">
    <source>
        <dbReference type="Proteomes" id="UP001445335"/>
    </source>
</evidence>
<dbReference type="PANTHER" id="PTHR47570:SF1">
    <property type="entry name" value="ZINC ION BINDING PROTEIN"/>
    <property type="match status" value="1"/>
</dbReference>
<protein>
    <recommendedName>
        <fullName evidence="1">Mitochondrial splicing suppressor 51-like C-terminal domain-containing protein</fullName>
    </recommendedName>
</protein>
<dbReference type="InterPro" id="IPR046824">
    <property type="entry name" value="Mss51-like_C"/>
</dbReference>
<proteinExistence type="predicted"/>
<reference evidence="2 3" key="1">
    <citation type="journal article" date="2024" name="Nat. Commun.">
        <title>Phylogenomics reveals the evolutionary origins of lichenization in chlorophyte algae.</title>
        <authorList>
            <person name="Puginier C."/>
            <person name="Libourel C."/>
            <person name="Otte J."/>
            <person name="Skaloud P."/>
            <person name="Haon M."/>
            <person name="Grisel S."/>
            <person name="Petersen M."/>
            <person name="Berrin J.G."/>
            <person name="Delaux P.M."/>
            <person name="Dal Grande F."/>
            <person name="Keller J."/>
        </authorList>
    </citation>
    <scope>NUCLEOTIDE SEQUENCE [LARGE SCALE GENOMIC DNA]</scope>
    <source>
        <strain evidence="2 3">SAG 245.80</strain>
    </source>
</reference>
<gene>
    <name evidence="2" type="ORF">WJX81_007683</name>
</gene>
<evidence type="ECO:0000313" key="2">
    <source>
        <dbReference type="EMBL" id="KAK9827736.1"/>
    </source>
</evidence>
<dbReference type="Pfam" id="PF20179">
    <property type="entry name" value="MSS51_C"/>
    <property type="match status" value="1"/>
</dbReference>
<dbReference type="Proteomes" id="UP001445335">
    <property type="component" value="Unassembled WGS sequence"/>
</dbReference>